<dbReference type="Proteomes" id="UP000539350">
    <property type="component" value="Unassembled WGS sequence"/>
</dbReference>
<accession>A0A7W2YJZ9</accession>
<protein>
    <submittedName>
        <fullName evidence="2">Nuclear transport factor 2 family protein</fullName>
    </submittedName>
</protein>
<name>A0A7W2YJZ9_9GAMM</name>
<feature type="domain" description="SnoaL-like" evidence="1">
    <location>
        <begin position="12"/>
        <end position="123"/>
    </location>
</feature>
<evidence type="ECO:0000259" key="1">
    <source>
        <dbReference type="Pfam" id="PF13577"/>
    </source>
</evidence>
<evidence type="ECO:0000313" key="2">
    <source>
        <dbReference type="EMBL" id="MBA6413675.1"/>
    </source>
</evidence>
<reference evidence="2 3" key="1">
    <citation type="submission" date="2020-07" db="EMBL/GenBank/DDBJ databases">
        <title>Halieaceae bacterium, F7430, whole genome shotgun sequencing project.</title>
        <authorList>
            <person name="Jiang S."/>
            <person name="Liu Z.W."/>
            <person name="Du Z.J."/>
        </authorList>
    </citation>
    <scope>NUCLEOTIDE SEQUENCE [LARGE SCALE GENOMIC DNA]</scope>
    <source>
        <strain evidence="2 3">F7430</strain>
    </source>
</reference>
<dbReference type="Pfam" id="PF13577">
    <property type="entry name" value="SnoaL_4"/>
    <property type="match status" value="1"/>
</dbReference>
<dbReference type="InterPro" id="IPR037401">
    <property type="entry name" value="SnoaL-like"/>
</dbReference>
<comment type="caution">
    <text evidence="2">The sequence shown here is derived from an EMBL/GenBank/DDBJ whole genome shotgun (WGS) entry which is preliminary data.</text>
</comment>
<gene>
    <name evidence="2" type="ORF">H2508_11200</name>
</gene>
<dbReference type="RefSeq" id="WP_182173492.1">
    <property type="nucleotide sequence ID" value="NZ_JACFXU010000015.1"/>
</dbReference>
<dbReference type="AlphaFoldDB" id="A0A7W2YJZ9"/>
<keyword evidence="3" id="KW-1185">Reference proteome</keyword>
<dbReference type="CDD" id="cd00531">
    <property type="entry name" value="NTF2_like"/>
    <property type="match status" value="1"/>
</dbReference>
<evidence type="ECO:0000313" key="3">
    <source>
        <dbReference type="Proteomes" id="UP000539350"/>
    </source>
</evidence>
<dbReference type="InterPro" id="IPR032710">
    <property type="entry name" value="NTF2-like_dom_sf"/>
</dbReference>
<dbReference type="Gene3D" id="3.10.450.50">
    <property type="match status" value="1"/>
</dbReference>
<organism evidence="2 3">
    <name type="scientific">Sediminihaliea albiluteola</name>
    <dbReference type="NCBI Taxonomy" id="2758564"/>
    <lineage>
        <taxon>Bacteria</taxon>
        <taxon>Pseudomonadati</taxon>
        <taxon>Pseudomonadota</taxon>
        <taxon>Gammaproteobacteria</taxon>
        <taxon>Cellvibrionales</taxon>
        <taxon>Halieaceae</taxon>
        <taxon>Sediminihaliea</taxon>
    </lineage>
</organism>
<proteinExistence type="predicted"/>
<dbReference type="SUPFAM" id="SSF54427">
    <property type="entry name" value="NTF2-like"/>
    <property type="match status" value="1"/>
</dbReference>
<dbReference type="EMBL" id="JACFXU010000015">
    <property type="protein sequence ID" value="MBA6413675.1"/>
    <property type="molecule type" value="Genomic_DNA"/>
</dbReference>
<sequence length="127" mass="14775">MQLAHEDWFELYALIPKYSHTLDYGDMEDMRNIWAEDCTFTVDSPAYSASGIDEVIAMLSQTRQSHPHVRHIVSNSWVRVSDTVQICSYLQILDTQSMSLTMFARYIDEVEKTAQGWRIKHRKCLNG</sequence>